<organism evidence="1 2">
    <name type="scientific">Haloferula chungangensis</name>
    <dbReference type="NCBI Taxonomy" id="1048331"/>
    <lineage>
        <taxon>Bacteria</taxon>
        <taxon>Pseudomonadati</taxon>
        <taxon>Verrucomicrobiota</taxon>
        <taxon>Verrucomicrobiia</taxon>
        <taxon>Verrucomicrobiales</taxon>
        <taxon>Verrucomicrobiaceae</taxon>
        <taxon>Haloferula</taxon>
    </lineage>
</organism>
<name>A0ABW2L8Q1_9BACT</name>
<dbReference type="Gene3D" id="3.90.550.10">
    <property type="entry name" value="Spore Coat Polysaccharide Biosynthesis Protein SpsA, Chain A"/>
    <property type="match status" value="1"/>
</dbReference>
<dbReference type="PANTHER" id="PTHR10859:SF91">
    <property type="entry name" value="DOLICHYL-PHOSPHATE BETA-GLUCOSYLTRANSFERASE"/>
    <property type="match status" value="1"/>
</dbReference>
<reference evidence="2" key="1">
    <citation type="journal article" date="2019" name="Int. J. Syst. Evol. Microbiol.">
        <title>The Global Catalogue of Microorganisms (GCM) 10K type strain sequencing project: providing services to taxonomists for standard genome sequencing and annotation.</title>
        <authorList>
            <consortium name="The Broad Institute Genomics Platform"/>
            <consortium name="The Broad Institute Genome Sequencing Center for Infectious Disease"/>
            <person name="Wu L."/>
            <person name="Ma J."/>
        </authorList>
    </citation>
    <scope>NUCLEOTIDE SEQUENCE [LARGE SCALE GENOMIC DNA]</scope>
    <source>
        <strain evidence="2">CGMCC 4.1467</strain>
    </source>
</reference>
<dbReference type="InterPro" id="IPR029044">
    <property type="entry name" value="Nucleotide-diphossugar_trans"/>
</dbReference>
<dbReference type="SUPFAM" id="SSF53448">
    <property type="entry name" value="Nucleotide-diphospho-sugar transferases"/>
    <property type="match status" value="1"/>
</dbReference>
<sequence length="254" mass="28503">MAHVEGSMEDGENQATTILVTPVWKDSVRLRAFGRELANELARRDSELQWIIADDGSGFAEKEALQRLCRDFEMSYPKVRVHFAAKHYGKGSVVREAWSLEPEAAYYAFVDADGSVSAVEMLDLIEGAEASGRSTLAIRKNTETTKVEEDLWRKLRHYGFLTACHRIVGVKSQDTQCGAKVIKGDDYRAIAENLQENGLAFDAELLAELSAAGFSWDEVPVNWSRKGGSRVHPLNDAVDMLAALFRIRRRLRKR</sequence>
<comment type="caution">
    <text evidence="1">The sequence shown here is derived from an EMBL/GenBank/DDBJ whole genome shotgun (WGS) entry which is preliminary data.</text>
</comment>
<gene>
    <name evidence="1" type="ORF">ACFQY0_12205</name>
</gene>
<evidence type="ECO:0008006" key="3">
    <source>
        <dbReference type="Google" id="ProtNLM"/>
    </source>
</evidence>
<dbReference type="Proteomes" id="UP001596472">
    <property type="component" value="Unassembled WGS sequence"/>
</dbReference>
<proteinExistence type="predicted"/>
<dbReference type="RefSeq" id="WP_379712734.1">
    <property type="nucleotide sequence ID" value="NZ_JBHTBS010000006.1"/>
</dbReference>
<accession>A0ABW2L8Q1</accession>
<dbReference type="PANTHER" id="PTHR10859">
    <property type="entry name" value="GLYCOSYL TRANSFERASE"/>
    <property type="match status" value="1"/>
</dbReference>
<keyword evidence="2" id="KW-1185">Reference proteome</keyword>
<dbReference type="EMBL" id="JBHTBS010000006">
    <property type="protein sequence ID" value="MFC7337945.1"/>
    <property type="molecule type" value="Genomic_DNA"/>
</dbReference>
<evidence type="ECO:0000313" key="2">
    <source>
        <dbReference type="Proteomes" id="UP001596472"/>
    </source>
</evidence>
<protein>
    <recommendedName>
        <fullName evidence="3">Glycosyltransferase</fullName>
    </recommendedName>
</protein>
<evidence type="ECO:0000313" key="1">
    <source>
        <dbReference type="EMBL" id="MFC7337945.1"/>
    </source>
</evidence>